<protein>
    <submittedName>
        <fullName evidence="1">Uncharacterized protein</fullName>
    </submittedName>
</protein>
<reference evidence="2" key="1">
    <citation type="journal article" date="2023" name="Commun. Biol.">
        <title>Genome analysis of Parmales, the sister group of diatoms, reveals the evolutionary specialization of diatoms from phago-mixotrophs to photoautotrophs.</title>
        <authorList>
            <person name="Ban H."/>
            <person name="Sato S."/>
            <person name="Yoshikawa S."/>
            <person name="Yamada K."/>
            <person name="Nakamura Y."/>
            <person name="Ichinomiya M."/>
            <person name="Sato N."/>
            <person name="Blanc-Mathieu R."/>
            <person name="Endo H."/>
            <person name="Kuwata A."/>
            <person name="Ogata H."/>
        </authorList>
    </citation>
    <scope>NUCLEOTIDE SEQUENCE [LARGE SCALE GENOMIC DNA]</scope>
</reference>
<dbReference type="AlphaFoldDB" id="A0A9W7DVN2"/>
<dbReference type="Proteomes" id="UP001162640">
    <property type="component" value="Unassembled WGS sequence"/>
</dbReference>
<organism evidence="1 2">
    <name type="scientific">Triparma laevis f. inornata</name>
    <dbReference type="NCBI Taxonomy" id="1714386"/>
    <lineage>
        <taxon>Eukaryota</taxon>
        <taxon>Sar</taxon>
        <taxon>Stramenopiles</taxon>
        <taxon>Ochrophyta</taxon>
        <taxon>Bolidophyceae</taxon>
        <taxon>Parmales</taxon>
        <taxon>Triparmaceae</taxon>
        <taxon>Triparma</taxon>
    </lineage>
</organism>
<gene>
    <name evidence="1" type="ORF">TL16_g02193</name>
</gene>
<comment type="caution">
    <text evidence="1">The sequence shown here is derived from an EMBL/GenBank/DDBJ whole genome shotgun (WGS) entry which is preliminary data.</text>
</comment>
<dbReference type="EMBL" id="BLQM01000052">
    <property type="protein sequence ID" value="GMH56672.1"/>
    <property type="molecule type" value="Genomic_DNA"/>
</dbReference>
<sequence length="92" mass="10192">MVPPLLVSLSPPLTRCCTRARHARLSFDIVKNGELLRENVKKFDSRSHGFIGDVSFMDRLYSESIVGIPIATIVASGEGAKFLVFDGKKVRE</sequence>
<evidence type="ECO:0000313" key="1">
    <source>
        <dbReference type="EMBL" id="GMH56672.1"/>
    </source>
</evidence>
<evidence type="ECO:0000313" key="2">
    <source>
        <dbReference type="Proteomes" id="UP001162640"/>
    </source>
</evidence>
<name>A0A9W7DVN2_9STRA</name>
<proteinExistence type="predicted"/>
<accession>A0A9W7DVN2</accession>